<accession>A0A1A7XAC1</accession>
<evidence type="ECO:0000313" key="2">
    <source>
        <dbReference type="EMBL" id="SBP14769.1"/>
    </source>
</evidence>
<reference evidence="2" key="2">
    <citation type="submission" date="2016-06" db="EMBL/GenBank/DDBJ databases">
        <title>The genome of a short-lived fish provides insights into sex chromosome evolution and the genetic control of aging.</title>
        <authorList>
            <person name="Reichwald K."/>
            <person name="Felder M."/>
            <person name="Petzold A."/>
            <person name="Koch P."/>
            <person name="Groth M."/>
            <person name="Platzer M."/>
        </authorList>
    </citation>
    <scope>NUCLEOTIDE SEQUENCE</scope>
    <source>
        <tissue evidence="2">Brain</tissue>
    </source>
</reference>
<evidence type="ECO:0000256" key="1">
    <source>
        <dbReference type="SAM" id="MobiDB-lite"/>
    </source>
</evidence>
<organism evidence="2">
    <name type="scientific">Iconisemion striatum</name>
    <dbReference type="NCBI Taxonomy" id="60296"/>
    <lineage>
        <taxon>Eukaryota</taxon>
        <taxon>Metazoa</taxon>
        <taxon>Chordata</taxon>
        <taxon>Craniata</taxon>
        <taxon>Vertebrata</taxon>
        <taxon>Euteleostomi</taxon>
        <taxon>Actinopterygii</taxon>
        <taxon>Neopterygii</taxon>
        <taxon>Teleostei</taxon>
        <taxon>Neoteleostei</taxon>
        <taxon>Acanthomorphata</taxon>
        <taxon>Ovalentaria</taxon>
        <taxon>Atherinomorphae</taxon>
        <taxon>Cyprinodontiformes</taxon>
        <taxon>Nothobranchiidae</taxon>
        <taxon>Iconisemion</taxon>
    </lineage>
</organism>
<feature type="region of interest" description="Disordered" evidence="1">
    <location>
        <begin position="15"/>
        <end position="80"/>
    </location>
</feature>
<dbReference type="EMBL" id="HADW01013369">
    <property type="protein sequence ID" value="SBP14769.1"/>
    <property type="molecule type" value="Transcribed_RNA"/>
</dbReference>
<protein>
    <submittedName>
        <fullName evidence="2">Uncharacterized protein</fullName>
    </submittedName>
</protein>
<dbReference type="AlphaFoldDB" id="A0A1A7XAC1"/>
<reference evidence="2" key="1">
    <citation type="submission" date="2016-05" db="EMBL/GenBank/DDBJ databases">
        <authorList>
            <person name="Lavstsen T."/>
            <person name="Jespersen J.S."/>
        </authorList>
    </citation>
    <scope>NUCLEOTIDE SEQUENCE</scope>
    <source>
        <tissue evidence="2">Brain</tissue>
    </source>
</reference>
<feature type="compositionally biased region" description="Polar residues" evidence="1">
    <location>
        <begin position="35"/>
        <end position="50"/>
    </location>
</feature>
<name>A0A1A7XAC1_9TELE</name>
<sequence>ILWTATLTKLHKFSHPNVCGQKSTKKEHHSDPSAAASTQSHTTLQNISPPSCTPVWKKPTSHTEFGGFCQKSSRSQTGSR</sequence>
<gene>
    <name evidence="2" type="primary">Nfu_g_1_024030</name>
</gene>
<proteinExistence type="predicted"/>
<feature type="compositionally biased region" description="Polar residues" evidence="1">
    <location>
        <begin position="70"/>
        <end position="80"/>
    </location>
</feature>
<feature type="non-terminal residue" evidence="2">
    <location>
        <position position="1"/>
    </location>
</feature>